<dbReference type="InterPro" id="IPR019468">
    <property type="entry name" value="AdenyloSucc_lyase_C"/>
</dbReference>
<sequence length="434" mass="49810">MIERYTRKEMGNIWSMENKFRKWLEVEIAVCEAWAELGKIPQDALKEIKEKADFDIKRIDEIEATVKHDVIAFLTSVAEKVGPVSRYIHMGLTSSDVVDTALALQMRQAAELIMNDLEKIKELFREKAFQYKDTICMGRSHGVHAEPTSFGLRFALWYEEAKRNIERLNSAIDRISVGKISGAVGTFSNIPPEIEEIALNKLGLKPEPVATQVVQRDRHAEFLSVLALIAAMIEKIAVEIRHLQRTEVLEAEEPFTEGQKGSSAMPHKRNPVGCENLSGLARLVRSNAFASFENIALWHDRDISHSSVERVIIPDNCILVDYMLNRLYGIIKDLRVYPERMLKNIELSFGLYNSQRVLLALVDKGLTREAAYRVVQSNAMKSWKDGRPFMELLLNDSDVRKYLTEDEIKSIFELNYYTRNIEHIYRRAFGNEQC</sequence>
<dbReference type="Gene3D" id="1.10.40.30">
    <property type="entry name" value="Fumarase/aspartase (C-terminal domain)"/>
    <property type="match status" value="1"/>
</dbReference>
<dbReference type="AlphaFoldDB" id="A0AAU8GWP2"/>
<comment type="pathway">
    <text evidence="1 12">Purine metabolism; IMP biosynthesis via de novo pathway; 5-amino-1-(5-phospho-D-ribosyl)imidazole-4-carboxamide from 5-amino-1-(5-phospho-D-ribosyl)imidazole-4-carboxylate: step 2/2.</text>
</comment>
<gene>
    <name evidence="14" type="primary">purB</name>
    <name evidence="14" type="ORF">V4D30_09800</name>
</gene>
<dbReference type="Gene3D" id="1.20.200.10">
    <property type="entry name" value="Fumarase/aspartase (Central domain)"/>
    <property type="match status" value="1"/>
</dbReference>
<evidence type="ECO:0000256" key="7">
    <source>
        <dbReference type="ARBA" id="ARBA00023239"/>
    </source>
</evidence>
<dbReference type="EC" id="4.3.2.2" evidence="4 11"/>
<dbReference type="PROSITE" id="PS00163">
    <property type="entry name" value="FUMARATE_LYASES"/>
    <property type="match status" value="1"/>
</dbReference>
<name>A0AAU8GWP2_9BACT</name>
<reference evidence="14" key="1">
    <citation type="submission" date="2024-01" db="EMBL/GenBank/DDBJ databases">
        <title>The first autotrophic representatives of the genus Thermodesulfovibrio.</title>
        <authorList>
            <person name="Maltseva A.I."/>
            <person name="Elcheninov A.G."/>
            <person name="Kublanov I.V."/>
            <person name="Lebedinsky A.V."/>
            <person name="Frolov E.N."/>
        </authorList>
    </citation>
    <scope>NUCLEOTIDE SEQUENCE</scope>
    <source>
        <strain evidence="14">3907-1M</strain>
    </source>
</reference>
<evidence type="ECO:0000256" key="12">
    <source>
        <dbReference type="RuleBase" id="RU361172"/>
    </source>
</evidence>
<evidence type="ECO:0000256" key="5">
    <source>
        <dbReference type="ARBA" id="ARBA00017058"/>
    </source>
</evidence>
<dbReference type="FunFam" id="1.10.40.30:FF:000007">
    <property type="entry name" value="Adenylosuccinate lyase"/>
    <property type="match status" value="1"/>
</dbReference>
<dbReference type="InterPro" id="IPR008948">
    <property type="entry name" value="L-Aspartase-like"/>
</dbReference>
<dbReference type="GO" id="GO:0044208">
    <property type="term" value="P:'de novo' AMP biosynthetic process"/>
    <property type="evidence" value="ECO:0007669"/>
    <property type="project" value="TreeGrafter"/>
</dbReference>
<evidence type="ECO:0000259" key="13">
    <source>
        <dbReference type="SMART" id="SM00998"/>
    </source>
</evidence>
<dbReference type="PRINTS" id="PR00145">
    <property type="entry name" value="ARGSUCLYASE"/>
</dbReference>
<dbReference type="FunFam" id="1.10.275.10:FF:000006">
    <property type="entry name" value="Adenylosuccinate lyase"/>
    <property type="match status" value="1"/>
</dbReference>
<evidence type="ECO:0000256" key="4">
    <source>
        <dbReference type="ARBA" id="ARBA00012339"/>
    </source>
</evidence>
<dbReference type="PRINTS" id="PR00149">
    <property type="entry name" value="FUMRATELYASE"/>
</dbReference>
<protein>
    <recommendedName>
        <fullName evidence="5 11">Adenylosuccinate lyase</fullName>
        <shortName evidence="12">ASL</shortName>
        <ecNumber evidence="4 11">4.3.2.2</ecNumber>
    </recommendedName>
    <alternativeName>
        <fullName evidence="9 12">Adenylosuccinase</fullName>
    </alternativeName>
</protein>
<evidence type="ECO:0000256" key="10">
    <source>
        <dbReference type="ARBA" id="ARBA00049115"/>
    </source>
</evidence>
<dbReference type="CDD" id="cd01360">
    <property type="entry name" value="Adenylsuccinate_lyase_1"/>
    <property type="match status" value="1"/>
</dbReference>
<dbReference type="RefSeq" id="WP_353684155.1">
    <property type="nucleotide sequence ID" value="NZ_CP144373.1"/>
</dbReference>
<comment type="pathway">
    <text evidence="2 12">Purine metabolism; AMP biosynthesis via de novo pathway; AMP from IMP: step 2/2.</text>
</comment>
<dbReference type="SUPFAM" id="SSF48557">
    <property type="entry name" value="L-aspartase-like"/>
    <property type="match status" value="1"/>
</dbReference>
<evidence type="ECO:0000256" key="3">
    <source>
        <dbReference type="ARBA" id="ARBA00008273"/>
    </source>
</evidence>
<evidence type="ECO:0000256" key="2">
    <source>
        <dbReference type="ARBA" id="ARBA00004734"/>
    </source>
</evidence>
<dbReference type="InterPro" id="IPR024083">
    <property type="entry name" value="Fumarase/histidase_N"/>
</dbReference>
<comment type="catalytic activity">
    <reaction evidence="10">
        <text>N(6)-(1,2-dicarboxyethyl)-AMP = fumarate + AMP</text>
        <dbReference type="Rhea" id="RHEA:16853"/>
        <dbReference type="ChEBI" id="CHEBI:29806"/>
        <dbReference type="ChEBI" id="CHEBI:57567"/>
        <dbReference type="ChEBI" id="CHEBI:456215"/>
        <dbReference type="EC" id="4.3.2.2"/>
    </reaction>
    <physiologicalReaction direction="left-to-right" evidence="10">
        <dbReference type="Rhea" id="RHEA:16854"/>
    </physiologicalReaction>
</comment>
<comment type="similarity">
    <text evidence="3 12">Belongs to the lyase 1 family. Adenylosuccinate lyase subfamily.</text>
</comment>
<dbReference type="KEGG" id="taut:V4D30_09800"/>
<dbReference type="GO" id="GO:0070626">
    <property type="term" value="F:(S)-2-(5-amino-1-(5-phospho-D-ribosyl)imidazole-4-carboxamido) succinate lyase (fumarate-forming) activity"/>
    <property type="evidence" value="ECO:0007669"/>
    <property type="project" value="TreeGrafter"/>
</dbReference>
<organism evidence="14">
    <name type="scientific">Thermodesulfovibrio autotrophicus</name>
    <dbReference type="NCBI Taxonomy" id="3118333"/>
    <lineage>
        <taxon>Bacteria</taxon>
        <taxon>Pseudomonadati</taxon>
        <taxon>Nitrospirota</taxon>
        <taxon>Thermodesulfovibrionia</taxon>
        <taxon>Thermodesulfovibrionales</taxon>
        <taxon>Thermodesulfovibrionaceae</taxon>
        <taxon>Thermodesulfovibrio</taxon>
    </lineage>
</organism>
<evidence type="ECO:0000256" key="8">
    <source>
        <dbReference type="ARBA" id="ARBA00024477"/>
    </source>
</evidence>
<dbReference type="InterPro" id="IPR022761">
    <property type="entry name" value="Fumarate_lyase_N"/>
</dbReference>
<dbReference type="Gene3D" id="1.10.275.10">
    <property type="entry name" value="Fumarase/aspartase (N-terminal domain)"/>
    <property type="match status" value="1"/>
</dbReference>
<dbReference type="NCBIfam" id="TIGR00928">
    <property type="entry name" value="purB"/>
    <property type="match status" value="1"/>
</dbReference>
<proteinExistence type="inferred from homology"/>
<evidence type="ECO:0000313" key="14">
    <source>
        <dbReference type="EMBL" id="XCH46627.1"/>
    </source>
</evidence>
<dbReference type="InterPro" id="IPR004769">
    <property type="entry name" value="Pur_lyase"/>
</dbReference>
<comment type="catalytic activity">
    <reaction evidence="8">
        <text>(2S)-2-[5-amino-1-(5-phospho-beta-D-ribosyl)imidazole-4-carboxamido]succinate = 5-amino-1-(5-phospho-beta-D-ribosyl)imidazole-4-carboxamide + fumarate</text>
        <dbReference type="Rhea" id="RHEA:23920"/>
        <dbReference type="ChEBI" id="CHEBI:29806"/>
        <dbReference type="ChEBI" id="CHEBI:58443"/>
        <dbReference type="ChEBI" id="CHEBI:58475"/>
        <dbReference type="EC" id="4.3.2.2"/>
    </reaction>
    <physiologicalReaction direction="left-to-right" evidence="8">
        <dbReference type="Rhea" id="RHEA:23921"/>
    </physiologicalReaction>
</comment>
<keyword evidence="6 12" id="KW-0658">Purine biosynthesis</keyword>
<evidence type="ECO:0000256" key="6">
    <source>
        <dbReference type="ARBA" id="ARBA00022755"/>
    </source>
</evidence>
<dbReference type="Pfam" id="PF00206">
    <property type="entry name" value="Lyase_1"/>
    <property type="match status" value="1"/>
</dbReference>
<dbReference type="GO" id="GO:0004018">
    <property type="term" value="F:N6-(1,2-dicarboxyethyl)AMP AMP-lyase (fumarate-forming) activity"/>
    <property type="evidence" value="ECO:0007669"/>
    <property type="project" value="UniProtKB-UniRule"/>
</dbReference>
<evidence type="ECO:0000256" key="11">
    <source>
        <dbReference type="NCBIfam" id="TIGR00928"/>
    </source>
</evidence>
<dbReference type="GO" id="GO:0005829">
    <property type="term" value="C:cytosol"/>
    <property type="evidence" value="ECO:0007669"/>
    <property type="project" value="TreeGrafter"/>
</dbReference>
<dbReference type="EMBL" id="CP144373">
    <property type="protein sequence ID" value="XCH46627.1"/>
    <property type="molecule type" value="Genomic_DNA"/>
</dbReference>
<dbReference type="FunFam" id="1.20.200.10:FF:000008">
    <property type="entry name" value="Adenylosuccinate lyase"/>
    <property type="match status" value="1"/>
</dbReference>
<accession>A0AAU8GWP2</accession>
<dbReference type="InterPro" id="IPR000362">
    <property type="entry name" value="Fumarate_lyase_fam"/>
</dbReference>
<feature type="domain" description="Adenylosuccinate lyase C-terminal" evidence="13">
    <location>
        <begin position="349"/>
        <end position="429"/>
    </location>
</feature>
<evidence type="ECO:0000256" key="9">
    <source>
        <dbReference type="ARBA" id="ARBA00030717"/>
    </source>
</evidence>
<dbReference type="SMART" id="SM00998">
    <property type="entry name" value="ADSL_C"/>
    <property type="match status" value="1"/>
</dbReference>
<dbReference type="Pfam" id="PF10397">
    <property type="entry name" value="ADSL_C"/>
    <property type="match status" value="1"/>
</dbReference>
<dbReference type="PANTHER" id="PTHR43172:SF1">
    <property type="entry name" value="ADENYLOSUCCINATE LYASE"/>
    <property type="match status" value="1"/>
</dbReference>
<dbReference type="InterPro" id="IPR020557">
    <property type="entry name" value="Fumarate_lyase_CS"/>
</dbReference>
<keyword evidence="7 12" id="KW-0456">Lyase</keyword>
<dbReference type="PANTHER" id="PTHR43172">
    <property type="entry name" value="ADENYLOSUCCINATE LYASE"/>
    <property type="match status" value="1"/>
</dbReference>
<evidence type="ECO:0000256" key="1">
    <source>
        <dbReference type="ARBA" id="ARBA00004706"/>
    </source>
</evidence>